<dbReference type="PANTHER" id="PTHR35546">
    <property type="entry name" value="F-BOX PROTEIN INTERACTION DOMAIN PROTEIN-RELATED"/>
    <property type="match status" value="1"/>
</dbReference>
<evidence type="ECO:0000259" key="1">
    <source>
        <dbReference type="PROSITE" id="PS50181"/>
    </source>
</evidence>
<keyword evidence="3" id="KW-1185">Reference proteome</keyword>
<dbReference type="InterPro" id="IPR056592">
    <property type="entry name" value="Beta-prop_At3g26010-like"/>
</dbReference>
<dbReference type="InterPro" id="IPR055290">
    <property type="entry name" value="At3g26010-like"/>
</dbReference>
<dbReference type="PROSITE" id="PS50181">
    <property type="entry name" value="FBOX"/>
    <property type="match status" value="1"/>
</dbReference>
<dbReference type="InterPro" id="IPR001810">
    <property type="entry name" value="F-box_dom"/>
</dbReference>
<reference evidence="2 3" key="1">
    <citation type="submission" date="2024-11" db="EMBL/GenBank/DDBJ databases">
        <title>A near-complete genome assembly of Cinchona calisaya.</title>
        <authorList>
            <person name="Lian D.C."/>
            <person name="Zhao X.W."/>
            <person name="Wei L."/>
        </authorList>
    </citation>
    <scope>NUCLEOTIDE SEQUENCE [LARGE SCALE GENOMIC DNA]</scope>
    <source>
        <tissue evidence="2">Nenye</tissue>
    </source>
</reference>
<gene>
    <name evidence="2" type="ORF">ACH5RR_009450</name>
</gene>
<dbReference type="Proteomes" id="UP001630127">
    <property type="component" value="Unassembled WGS sequence"/>
</dbReference>
<name>A0ABD3AF22_9GENT</name>
<dbReference type="AlphaFoldDB" id="A0ABD3AF22"/>
<protein>
    <recommendedName>
        <fullName evidence="1">F-box domain-containing protein</fullName>
    </recommendedName>
</protein>
<evidence type="ECO:0000313" key="2">
    <source>
        <dbReference type="EMBL" id="KAL3530128.1"/>
    </source>
</evidence>
<dbReference type="Pfam" id="PF00646">
    <property type="entry name" value="F-box"/>
    <property type="match status" value="1"/>
</dbReference>
<accession>A0ABD3AF22</accession>
<feature type="domain" description="F-box" evidence="1">
    <location>
        <begin position="33"/>
        <end position="81"/>
    </location>
</feature>
<dbReference type="EMBL" id="JBJUIK010000004">
    <property type="protein sequence ID" value="KAL3530128.1"/>
    <property type="molecule type" value="Genomic_DNA"/>
</dbReference>
<proteinExistence type="predicted"/>
<evidence type="ECO:0000313" key="3">
    <source>
        <dbReference type="Proteomes" id="UP001630127"/>
    </source>
</evidence>
<dbReference type="Pfam" id="PF24750">
    <property type="entry name" value="b-prop_At3g26010-like"/>
    <property type="match status" value="1"/>
</dbReference>
<dbReference type="PANTHER" id="PTHR35546:SF121">
    <property type="entry name" value="F-BOX PROTEIN"/>
    <property type="match status" value="1"/>
</dbReference>
<dbReference type="Gene3D" id="1.20.1280.50">
    <property type="match status" value="1"/>
</dbReference>
<organism evidence="2 3">
    <name type="scientific">Cinchona calisaya</name>
    <dbReference type="NCBI Taxonomy" id="153742"/>
    <lineage>
        <taxon>Eukaryota</taxon>
        <taxon>Viridiplantae</taxon>
        <taxon>Streptophyta</taxon>
        <taxon>Embryophyta</taxon>
        <taxon>Tracheophyta</taxon>
        <taxon>Spermatophyta</taxon>
        <taxon>Magnoliopsida</taxon>
        <taxon>eudicotyledons</taxon>
        <taxon>Gunneridae</taxon>
        <taxon>Pentapetalae</taxon>
        <taxon>asterids</taxon>
        <taxon>lamiids</taxon>
        <taxon>Gentianales</taxon>
        <taxon>Rubiaceae</taxon>
        <taxon>Cinchonoideae</taxon>
        <taxon>Cinchoneae</taxon>
        <taxon>Cinchona</taxon>
    </lineage>
</organism>
<dbReference type="SMART" id="SM00256">
    <property type="entry name" value="FBOX"/>
    <property type="match status" value="1"/>
</dbReference>
<dbReference type="InterPro" id="IPR036047">
    <property type="entry name" value="F-box-like_dom_sf"/>
</dbReference>
<sequence length="568" mass="64131">MPLCRRIAATQELKEDEKRKHNNTSNIRCSPEEDFWSQLPEDVKVEILCRLPEKDLIGSKLVSKEWNFIISNVCVRVFSLPFPSVPLCALLLFEDLPPPVAEADDVDDDDDGIGAVPDKLHLNLIPFGKYLREVYAAQYIGARPTIQHHILAALPAPSHDPADIQDCCNGLLLFASHRHQCPTEYYLFNPATKQRIAVPVNPNHQSETTNNYHCHCSLVFDPSCFDYNYKVIRYVRSARDATISKPMELDVFLSETGEWSSHVVSFEPHNLYGFEWIRRPVYWDGILYYVSLARYLVYIDVLRSADLGARAVELPDKETIDEECGCIGISSGCLYYSNRHSKRSAMLVWKLVGNCTGWVLMNSISIDDIVASPPRGKLVQNSRYSESFRPCGFHPNDDKIFMAAPRKLLACGKGCLHDSRVNAALPFFVTAVMKTIENQVNLVVNSTEHLLKLKDAICADLPLLGLWNMGLIDKVGEDLVKEPEPDTSGPSLLVTINGLFLKLEVSIGHFHEMRQGDSSVEGCYSFPLMFEKLPEVNQEGSQWTECESKDAINLIYQNLQKLDSYLIL</sequence>
<dbReference type="SUPFAM" id="SSF81383">
    <property type="entry name" value="F-box domain"/>
    <property type="match status" value="1"/>
</dbReference>
<comment type="caution">
    <text evidence="2">The sequence shown here is derived from an EMBL/GenBank/DDBJ whole genome shotgun (WGS) entry which is preliminary data.</text>
</comment>